<sequence>MSYFFHPAAEAEYLESIAYYESKRPGLGATYLGEFERAMEAICESPHRNPVERRPDVRRMRMKRFPFTVLYREKANIVQVLAVAHNRRRPQYWLGRL</sequence>
<evidence type="ECO:0000313" key="2">
    <source>
        <dbReference type="EMBL" id="MBK1705883.1"/>
    </source>
</evidence>
<evidence type="ECO:0000256" key="1">
    <source>
        <dbReference type="ARBA" id="ARBA00022649"/>
    </source>
</evidence>
<keyword evidence="1" id="KW-1277">Toxin-antitoxin system</keyword>
<dbReference type="RefSeq" id="WP_200347161.1">
    <property type="nucleotide sequence ID" value="NZ_NRSJ01000030.1"/>
</dbReference>
<accession>A0AAJ0U671</accession>
<protein>
    <recommendedName>
        <fullName evidence="4">Type II toxin-antitoxin system RelE/ParE family toxin</fullName>
    </recommendedName>
</protein>
<dbReference type="Pfam" id="PF05016">
    <property type="entry name" value="ParE_toxin"/>
    <property type="match status" value="1"/>
</dbReference>
<reference evidence="2" key="1">
    <citation type="submission" date="2017-08" db="EMBL/GenBank/DDBJ databases">
        <authorList>
            <person name="Imhoff J.F."/>
            <person name="Rahn T."/>
            <person name="Kuenzel S."/>
            <person name="Neulinger S.C."/>
        </authorList>
    </citation>
    <scope>NUCLEOTIDE SEQUENCE</scope>
    <source>
        <strain evidence="2">DSM 11080</strain>
    </source>
</reference>
<name>A0AAJ0U671_9GAMM</name>
<dbReference type="EMBL" id="NRSJ01000030">
    <property type="protein sequence ID" value="MBK1705883.1"/>
    <property type="molecule type" value="Genomic_DNA"/>
</dbReference>
<dbReference type="InterPro" id="IPR035093">
    <property type="entry name" value="RelE/ParE_toxin_dom_sf"/>
</dbReference>
<dbReference type="Proteomes" id="UP001296776">
    <property type="component" value="Unassembled WGS sequence"/>
</dbReference>
<dbReference type="Gene3D" id="3.30.2310.20">
    <property type="entry name" value="RelE-like"/>
    <property type="match status" value="1"/>
</dbReference>
<proteinExistence type="predicted"/>
<evidence type="ECO:0000313" key="3">
    <source>
        <dbReference type="Proteomes" id="UP001296776"/>
    </source>
</evidence>
<comment type="caution">
    <text evidence="2">The sequence shown here is derived from an EMBL/GenBank/DDBJ whole genome shotgun (WGS) entry which is preliminary data.</text>
</comment>
<reference evidence="2" key="2">
    <citation type="journal article" date="2020" name="Microorganisms">
        <title>Osmotic Adaptation and Compatible Solute Biosynthesis of Phototrophic Bacteria as Revealed from Genome Analyses.</title>
        <authorList>
            <person name="Imhoff J.F."/>
            <person name="Rahn T."/>
            <person name="Kunzel S."/>
            <person name="Keller A."/>
            <person name="Neulinger S.C."/>
        </authorList>
    </citation>
    <scope>NUCLEOTIDE SEQUENCE</scope>
    <source>
        <strain evidence="2">DSM 11080</strain>
    </source>
</reference>
<dbReference type="AlphaFoldDB" id="A0AAJ0U671"/>
<evidence type="ECO:0008006" key="4">
    <source>
        <dbReference type="Google" id="ProtNLM"/>
    </source>
</evidence>
<gene>
    <name evidence="2" type="ORF">CKO40_15310</name>
</gene>
<organism evidence="2 3">
    <name type="scientific">Halochromatium glycolicum</name>
    <dbReference type="NCBI Taxonomy" id="85075"/>
    <lineage>
        <taxon>Bacteria</taxon>
        <taxon>Pseudomonadati</taxon>
        <taxon>Pseudomonadota</taxon>
        <taxon>Gammaproteobacteria</taxon>
        <taxon>Chromatiales</taxon>
        <taxon>Chromatiaceae</taxon>
        <taxon>Halochromatium</taxon>
    </lineage>
</organism>
<keyword evidence="3" id="KW-1185">Reference proteome</keyword>
<dbReference type="InterPro" id="IPR007712">
    <property type="entry name" value="RelE/ParE_toxin"/>
</dbReference>